<dbReference type="Proteomes" id="UP000185725">
    <property type="component" value="Unassembled WGS sequence"/>
</dbReference>
<name>A0A381FAB4_9FLAO</name>
<evidence type="ECO:0000256" key="1">
    <source>
        <dbReference type="ARBA" id="ARBA00006484"/>
    </source>
</evidence>
<dbReference type="PANTHER" id="PTHR43639">
    <property type="entry name" value="OXIDOREDUCTASE, SHORT-CHAIN DEHYDROGENASE/REDUCTASE FAMILY (AFU_ORTHOLOGUE AFUA_5G02870)"/>
    <property type="match status" value="1"/>
</dbReference>
<dbReference type="PROSITE" id="PS00061">
    <property type="entry name" value="ADH_SHORT"/>
    <property type="match status" value="1"/>
</dbReference>
<evidence type="ECO:0000313" key="5">
    <source>
        <dbReference type="Proteomes" id="UP000185725"/>
    </source>
</evidence>
<evidence type="ECO:0000313" key="3">
    <source>
        <dbReference type="EMBL" id="SIR00074.1"/>
    </source>
</evidence>
<evidence type="ECO:0000256" key="2">
    <source>
        <dbReference type="ARBA" id="ARBA00023002"/>
    </source>
</evidence>
<dbReference type="Proteomes" id="UP000255231">
    <property type="component" value="Unassembled WGS sequence"/>
</dbReference>
<proteinExistence type="inferred from homology"/>
<dbReference type="InterPro" id="IPR020904">
    <property type="entry name" value="Sc_DH/Rdtase_CS"/>
</dbReference>
<dbReference type="PRINTS" id="PR00081">
    <property type="entry name" value="GDHRDH"/>
</dbReference>
<comment type="similarity">
    <text evidence="1">Belongs to the short-chain dehydrogenases/reductases (SDR) family.</text>
</comment>
<reference evidence="4 6" key="2">
    <citation type="submission" date="2018-06" db="EMBL/GenBank/DDBJ databases">
        <authorList>
            <consortium name="Pathogen Informatics"/>
            <person name="Doyle S."/>
        </authorList>
    </citation>
    <scope>NUCLEOTIDE SEQUENCE [LARGE SCALE GENOMIC DNA]</scope>
    <source>
        <strain evidence="4 6">NCTC13560</strain>
    </source>
</reference>
<reference evidence="3 5" key="1">
    <citation type="submission" date="2017-01" db="EMBL/GenBank/DDBJ databases">
        <authorList>
            <person name="Varghese N."/>
            <person name="Submissions S."/>
        </authorList>
    </citation>
    <scope>NUCLEOTIDE SEQUENCE [LARGE SCALE GENOMIC DNA]</scope>
    <source>
        <strain evidence="3 5">ATCC 27950</strain>
    </source>
</reference>
<dbReference type="PRINTS" id="PR00080">
    <property type="entry name" value="SDRFAMILY"/>
</dbReference>
<dbReference type="EMBL" id="FTMF01000011">
    <property type="protein sequence ID" value="SIR00074.1"/>
    <property type="molecule type" value="Genomic_DNA"/>
</dbReference>
<dbReference type="NCBIfam" id="NF005559">
    <property type="entry name" value="PRK07231.1"/>
    <property type="match status" value="1"/>
</dbReference>
<evidence type="ECO:0000313" key="6">
    <source>
        <dbReference type="Proteomes" id="UP000255231"/>
    </source>
</evidence>
<gene>
    <name evidence="4" type="primary">cpnA_2</name>
    <name evidence="4" type="ORF">NCTC13560_01996</name>
    <name evidence="3" type="ORF">SAMN05421682_11116</name>
</gene>
<keyword evidence="2 4" id="KW-0560">Oxidoreductase</keyword>
<organism evidence="4 6">
    <name type="scientific">Chryseobacterium indoltheticum</name>
    <dbReference type="NCBI Taxonomy" id="254"/>
    <lineage>
        <taxon>Bacteria</taxon>
        <taxon>Pseudomonadati</taxon>
        <taxon>Bacteroidota</taxon>
        <taxon>Flavobacteriia</taxon>
        <taxon>Flavobacteriales</taxon>
        <taxon>Weeksellaceae</taxon>
        <taxon>Chryseobacterium group</taxon>
        <taxon>Chryseobacterium</taxon>
    </lineage>
</organism>
<sequence>MQKINFADKSLHELYSLKGRNAVVTGAAQGIGLAIAKRLAEAGANVILTDLQEDVVKKAATDLAKVNGVKTIGVAYNVADTAKATEIAALAQKEWGQLDIWVNNAGVFPVMSALDIGDKEYDFLMNINLRGAFAGAREAAKLMQHNSDGGVIINMNSISGLKAATNSAHYVASKHAIYGFTKAFARDLASSNIRVLAVAPTLVQTPAVEHLEHDSKGAEEALEHIRLNIPLGRAAEPDDIARVVLFAASDMAAFMTGSMLVVDGGDMVL</sequence>
<dbReference type="InterPro" id="IPR036291">
    <property type="entry name" value="NAD(P)-bd_dom_sf"/>
</dbReference>
<dbReference type="CDD" id="cd05233">
    <property type="entry name" value="SDR_c"/>
    <property type="match status" value="1"/>
</dbReference>
<evidence type="ECO:0000313" key="4">
    <source>
        <dbReference type="EMBL" id="SUX43404.1"/>
    </source>
</evidence>
<dbReference type="RefSeq" id="WP_076561727.1">
    <property type="nucleotide sequence ID" value="NZ_CP033929.1"/>
</dbReference>
<dbReference type="FunFam" id="3.40.50.720:FF:000084">
    <property type="entry name" value="Short-chain dehydrogenase reductase"/>
    <property type="match status" value="1"/>
</dbReference>
<dbReference type="Gene3D" id="3.40.50.720">
    <property type="entry name" value="NAD(P)-binding Rossmann-like Domain"/>
    <property type="match status" value="1"/>
</dbReference>
<dbReference type="EC" id="1.1.1.163" evidence="4"/>
<dbReference type="KEGG" id="cil:EG358_06950"/>
<dbReference type="InterPro" id="IPR002347">
    <property type="entry name" value="SDR_fam"/>
</dbReference>
<dbReference type="OrthoDB" id="597477at2"/>
<accession>A0A381FAB4</accession>
<protein>
    <submittedName>
        <fullName evidence="4">Cyclopentanol dehydrogenase</fullName>
        <ecNumber evidence="4">1.1.1.163</ecNumber>
    </submittedName>
    <submittedName>
        <fullName evidence="3">NAD(P)-dependent dehydrogenase, short-chain alcohol dehydrogenase family</fullName>
    </submittedName>
</protein>
<dbReference type="AlphaFoldDB" id="A0A381FAB4"/>
<dbReference type="PANTHER" id="PTHR43639:SF1">
    <property type="entry name" value="SHORT-CHAIN DEHYDROGENASE_REDUCTASE FAMILY PROTEIN"/>
    <property type="match status" value="1"/>
</dbReference>
<dbReference type="SUPFAM" id="SSF51735">
    <property type="entry name" value="NAD(P)-binding Rossmann-fold domains"/>
    <property type="match status" value="1"/>
</dbReference>
<dbReference type="EMBL" id="UFVS01000001">
    <property type="protein sequence ID" value="SUX43404.1"/>
    <property type="molecule type" value="Genomic_DNA"/>
</dbReference>
<keyword evidence="5" id="KW-1185">Reference proteome</keyword>
<dbReference type="GeneID" id="303673432"/>
<dbReference type="GO" id="GO:0055041">
    <property type="term" value="F:cyclopentanol dehydrogenase activity"/>
    <property type="evidence" value="ECO:0007669"/>
    <property type="project" value="UniProtKB-EC"/>
</dbReference>
<dbReference type="Pfam" id="PF13561">
    <property type="entry name" value="adh_short_C2"/>
    <property type="match status" value="1"/>
</dbReference>